<evidence type="ECO:0000313" key="3">
    <source>
        <dbReference type="EMBL" id="CAB4825528.1"/>
    </source>
</evidence>
<name>A0A6J6P040_9ZZZZ</name>
<organism evidence="2">
    <name type="scientific">freshwater metagenome</name>
    <dbReference type="NCBI Taxonomy" id="449393"/>
    <lineage>
        <taxon>unclassified sequences</taxon>
        <taxon>metagenomes</taxon>
        <taxon>ecological metagenomes</taxon>
    </lineage>
</organism>
<dbReference type="AlphaFoldDB" id="A0A6J6P040"/>
<protein>
    <submittedName>
        <fullName evidence="2">Unannotated protein</fullName>
    </submittedName>
</protein>
<reference evidence="2" key="1">
    <citation type="submission" date="2020-05" db="EMBL/GenBank/DDBJ databases">
        <authorList>
            <person name="Chiriac C."/>
            <person name="Salcher M."/>
            <person name="Ghai R."/>
            <person name="Kavagutti S V."/>
        </authorList>
    </citation>
    <scope>NUCLEOTIDE SEQUENCE</scope>
</reference>
<feature type="region of interest" description="Disordered" evidence="1">
    <location>
        <begin position="1"/>
        <end position="36"/>
    </location>
</feature>
<dbReference type="EMBL" id="CAFBOG010000067">
    <property type="protein sequence ID" value="CAB4978549.1"/>
    <property type="molecule type" value="Genomic_DNA"/>
</dbReference>
<evidence type="ECO:0000313" key="2">
    <source>
        <dbReference type="EMBL" id="CAB4692106.1"/>
    </source>
</evidence>
<gene>
    <name evidence="2" type="ORF">UFOPK2582_00481</name>
    <name evidence="3" type="ORF">UFOPK3046_01988</name>
    <name evidence="4" type="ORF">UFOPK3914_00895</name>
</gene>
<sequence length="105" mass="10438">MERSSPGSRGGDRKTGGVKPWAFANPTMRRTQSEKSATEVTDLAVLCAPTASDCGTDRRPLAVPVGLPTAAAAGVSAGAGVSVGEAQGAVEVIGALFPKGVTLSV</sequence>
<evidence type="ECO:0000313" key="4">
    <source>
        <dbReference type="EMBL" id="CAB4978549.1"/>
    </source>
</evidence>
<proteinExistence type="predicted"/>
<evidence type="ECO:0000256" key="1">
    <source>
        <dbReference type="SAM" id="MobiDB-lite"/>
    </source>
</evidence>
<dbReference type="EMBL" id="CAFAAQ010000265">
    <property type="protein sequence ID" value="CAB4825528.1"/>
    <property type="molecule type" value="Genomic_DNA"/>
</dbReference>
<dbReference type="EMBL" id="CAEZXS010000039">
    <property type="protein sequence ID" value="CAB4692106.1"/>
    <property type="molecule type" value="Genomic_DNA"/>
</dbReference>
<accession>A0A6J6P040</accession>